<evidence type="ECO:0000256" key="9">
    <source>
        <dbReference type="PROSITE-ProRule" id="PRU00332"/>
    </source>
</evidence>
<dbReference type="AlphaFoldDB" id="A0A0E9NML7"/>
<reference evidence="13 14" key="1">
    <citation type="journal article" date="2011" name="J. Gen. Appl. Microbiol.">
        <title>Draft genome sequencing of the enigmatic yeast Saitoella complicata.</title>
        <authorList>
            <person name="Nishida H."/>
            <person name="Hamamoto M."/>
            <person name="Sugiyama J."/>
        </authorList>
    </citation>
    <scope>NUCLEOTIDE SEQUENCE [LARGE SCALE GENOMIC DNA]</scope>
    <source>
        <strain evidence="13 14">NRRL Y-17804</strain>
    </source>
</reference>
<feature type="transmembrane region" description="Helical" evidence="10">
    <location>
        <begin position="140"/>
        <end position="158"/>
    </location>
</feature>
<name>A0A0E9NML7_SAICN</name>
<evidence type="ECO:0000259" key="12">
    <source>
        <dbReference type="PROSITE" id="PS50961"/>
    </source>
</evidence>
<feature type="compositionally biased region" description="Basic and acidic residues" evidence="11">
    <location>
        <begin position="467"/>
        <end position="490"/>
    </location>
</feature>
<dbReference type="PANTHER" id="PTHR23137:SF36">
    <property type="entry name" value="VESICLE TRANSPORT PROTEIN SFT2C"/>
    <property type="match status" value="1"/>
</dbReference>
<feature type="region of interest" description="Disordered" evidence="11">
    <location>
        <begin position="849"/>
        <end position="882"/>
    </location>
</feature>
<keyword evidence="2 10" id="KW-0813">Transport</keyword>
<feature type="compositionally biased region" description="Low complexity" evidence="11">
    <location>
        <begin position="668"/>
        <end position="702"/>
    </location>
</feature>
<feature type="transmembrane region" description="Helical" evidence="10">
    <location>
        <begin position="107"/>
        <end position="128"/>
    </location>
</feature>
<dbReference type="InterPro" id="IPR036390">
    <property type="entry name" value="WH_DNA-bd_sf"/>
</dbReference>
<feature type="compositionally biased region" description="Low complexity" evidence="11">
    <location>
        <begin position="610"/>
        <end position="637"/>
    </location>
</feature>
<evidence type="ECO:0000256" key="10">
    <source>
        <dbReference type="RuleBase" id="RU363111"/>
    </source>
</evidence>
<feature type="compositionally biased region" description="Basic and acidic residues" evidence="11">
    <location>
        <begin position="638"/>
        <end position="651"/>
    </location>
</feature>
<comment type="subcellular location">
    <subcellularLocation>
        <location evidence="10">Golgi apparatus membrane</location>
        <topology evidence="10">Multi-pass membrane protein</topology>
    </subcellularLocation>
    <subcellularLocation>
        <location evidence="1">Membrane</location>
        <topology evidence="1">Multi-pass membrane protein</topology>
    </subcellularLocation>
</comment>
<dbReference type="InterPro" id="IPR011691">
    <property type="entry name" value="Vesicle_transpt_SFT2"/>
</dbReference>
<feature type="transmembrane region" description="Helical" evidence="10">
    <location>
        <begin position="170"/>
        <end position="195"/>
    </location>
</feature>
<dbReference type="SMART" id="SM00715">
    <property type="entry name" value="LA"/>
    <property type="match status" value="1"/>
</dbReference>
<accession>A0A0E9NML7</accession>
<keyword evidence="3 10" id="KW-0812">Transmembrane</keyword>
<dbReference type="GO" id="GO:0003723">
    <property type="term" value="F:RNA binding"/>
    <property type="evidence" value="ECO:0007669"/>
    <property type="project" value="UniProtKB-UniRule"/>
</dbReference>
<keyword evidence="10" id="KW-0333">Golgi apparatus</keyword>
<evidence type="ECO:0000256" key="2">
    <source>
        <dbReference type="ARBA" id="ARBA00022448"/>
    </source>
</evidence>
<protein>
    <recommendedName>
        <fullName evidence="10">Protein transport protein SFT2</fullName>
    </recommendedName>
</protein>
<evidence type="ECO:0000256" key="3">
    <source>
        <dbReference type="ARBA" id="ARBA00022692"/>
    </source>
</evidence>
<dbReference type="CDD" id="cd07323">
    <property type="entry name" value="LAM"/>
    <property type="match status" value="1"/>
</dbReference>
<reference evidence="13 14" key="3">
    <citation type="journal article" date="2015" name="Genome Announc.">
        <title>Draft Genome Sequence of the Archiascomycetous Yeast Saitoella complicata.</title>
        <authorList>
            <person name="Yamauchi K."/>
            <person name="Kondo S."/>
            <person name="Hamamoto M."/>
            <person name="Takahashi Y."/>
            <person name="Ogura Y."/>
            <person name="Hayashi T."/>
            <person name="Nishida H."/>
        </authorList>
    </citation>
    <scope>NUCLEOTIDE SEQUENCE [LARGE SCALE GENOMIC DNA]</scope>
    <source>
        <strain evidence="13 14">NRRL Y-17804</strain>
    </source>
</reference>
<evidence type="ECO:0000256" key="6">
    <source>
        <dbReference type="ARBA" id="ARBA00022989"/>
    </source>
</evidence>
<evidence type="ECO:0000256" key="7">
    <source>
        <dbReference type="ARBA" id="ARBA00023136"/>
    </source>
</evidence>
<dbReference type="GO" id="GO:0015031">
    <property type="term" value="P:protein transport"/>
    <property type="evidence" value="ECO:0007669"/>
    <property type="project" value="UniProtKB-KW"/>
</dbReference>
<proteinExistence type="inferred from homology"/>
<feature type="domain" description="HTH La-type RNA-binding" evidence="12">
    <location>
        <begin position="741"/>
        <end position="832"/>
    </location>
</feature>
<keyword evidence="5 10" id="KW-0653">Protein transport</keyword>
<evidence type="ECO:0000313" key="13">
    <source>
        <dbReference type="EMBL" id="GAO51089.1"/>
    </source>
</evidence>
<sequence>MTSNTESAFRSGLSSLGWDRQSDQLPPPTTASTNEGWGSRLRGMVPHGARDYLPIGAEEEDQGWFGIRLSRWDRLLIFGACILGAAVCFLVAFLMMPVLVLKPRKFVMLWTVGSLLFLSSFAALQGPISYFKHLFSGSRIPFTATYFTSMVLTIYFALGLQSTILTVVSAAVQVVCLVVYLVSYFPFGAGAIRLAEVMNKGRRREDGYQRYLMRWKCQRGPGRCMNCYPIAVQCKIGYAAKKFGSKVYENASNPERDHHPQITPHIKVSIRSTFPVLFEFGSSTSFLTPRRYRSSRASSVSHSFFLTQPADLPTRYGDFLESVLDQNVPYRFSTLPITLPSQDPFSFRRYSTAAAPAVEVPIIQTASSTASVESSTVAASTESSDDAATVNTENVEADAAAEKEEKPFVPAPAPKVNIWKVRAEELAKRAPAPALTVEEPVEEKVEKKEEKKDNEKKEKRGKKGSKSKKDDAKSEKKDDKKDEKKEEKTETAAPAEPKPKKSPLVVYDESLPAPTSVPGAALAAAADLAFDDQSSFPTIDIAKSADQKAPKKTKKPTAKADKKEKWVSLTPTIVHATPLPGKGQRMREGAQGQQQQRGQRRQGQNREGGEQQQGKRVQGQRRGSQSAKKPQAQQAQDKSAETAAVEKKEEASDAAAAPAENKKEEEVVANGVNAQQQQPAQQQQQQQRGPRPPRQFNNNNRVSGGPMYTGAPQHQHHGQRRGGRMGGQYRGGWDMQAQMQQMQQWDMRPYILGQIDYYFSLDNLCKDLFLRRHMDGEGWVAVAFLANFNRVKQLTLDEKVVREACRGSQIVEVSQDGEKARKREGWEMWVVPEAERLVFERPAPVAAGAAAGAEEKKVEEEDVKVNGVHEEEKTEVVAEVQA</sequence>
<dbReference type="EMBL" id="BACD03000041">
    <property type="protein sequence ID" value="GAO51089.1"/>
    <property type="molecule type" value="Genomic_DNA"/>
</dbReference>
<evidence type="ECO:0000256" key="11">
    <source>
        <dbReference type="SAM" id="MobiDB-lite"/>
    </source>
</evidence>
<dbReference type="GO" id="GO:0000139">
    <property type="term" value="C:Golgi membrane"/>
    <property type="evidence" value="ECO:0007669"/>
    <property type="project" value="UniProtKB-SubCell"/>
</dbReference>
<dbReference type="PANTHER" id="PTHR23137">
    <property type="entry name" value="VESICLE TRANSPORT PROTEIN-RELATED"/>
    <property type="match status" value="1"/>
</dbReference>
<dbReference type="GO" id="GO:0016192">
    <property type="term" value="P:vesicle-mediated transport"/>
    <property type="evidence" value="ECO:0007669"/>
    <property type="project" value="InterPro"/>
</dbReference>
<dbReference type="InterPro" id="IPR006630">
    <property type="entry name" value="La_HTH"/>
</dbReference>
<feature type="compositionally biased region" description="Basic and acidic residues" evidence="11">
    <location>
        <begin position="853"/>
        <end position="876"/>
    </location>
</feature>
<keyword evidence="4 9" id="KW-0694">RNA-binding</keyword>
<evidence type="ECO:0000256" key="1">
    <source>
        <dbReference type="ARBA" id="ARBA00004141"/>
    </source>
</evidence>
<feature type="compositionally biased region" description="Low complexity" evidence="11">
    <location>
        <begin position="369"/>
        <end position="389"/>
    </location>
</feature>
<comment type="function">
    <text evidence="10">Nonessential protein required for the fusion of transport vesicles derived from the endocytic pathway with the Golgi complex.</text>
</comment>
<keyword evidence="6 10" id="KW-1133">Transmembrane helix</keyword>
<feature type="compositionally biased region" description="Basic and acidic residues" evidence="11">
    <location>
        <begin position="442"/>
        <end position="458"/>
    </location>
</feature>
<gene>
    <name evidence="13" type="ORF">G7K_5200-t2</name>
</gene>
<keyword evidence="7 10" id="KW-0472">Membrane</keyword>
<reference evidence="13 14" key="2">
    <citation type="journal article" date="2014" name="J. Gen. Appl. Microbiol.">
        <title>The early diverging ascomycetous budding yeast Saitoella complicata has three histone deacetylases belonging to the Clr6, Hos2, and Rpd3 lineages.</title>
        <authorList>
            <person name="Nishida H."/>
            <person name="Matsumoto T."/>
            <person name="Kondo S."/>
            <person name="Hamamoto M."/>
            <person name="Yoshikawa H."/>
        </authorList>
    </citation>
    <scope>NUCLEOTIDE SEQUENCE [LARGE SCALE GENOMIC DNA]</scope>
    <source>
        <strain evidence="13 14">NRRL Y-17804</strain>
    </source>
</reference>
<dbReference type="Pfam" id="PF04178">
    <property type="entry name" value="Got1"/>
    <property type="match status" value="1"/>
</dbReference>
<dbReference type="Proteomes" id="UP000033140">
    <property type="component" value="Unassembled WGS sequence"/>
</dbReference>
<dbReference type="PROSITE" id="PS50961">
    <property type="entry name" value="HTH_LA"/>
    <property type="match status" value="1"/>
</dbReference>
<keyword evidence="14" id="KW-1185">Reference proteome</keyword>
<feature type="region of interest" description="Disordered" evidence="11">
    <location>
        <begin position="438"/>
        <end position="516"/>
    </location>
</feature>
<dbReference type="Gene3D" id="1.10.10.10">
    <property type="entry name" value="Winged helix-like DNA-binding domain superfamily/Winged helix DNA-binding domain"/>
    <property type="match status" value="1"/>
</dbReference>
<dbReference type="InterPro" id="IPR007305">
    <property type="entry name" value="Vesicle_transpt_Got1/SFT2"/>
</dbReference>
<feature type="transmembrane region" description="Helical" evidence="10">
    <location>
        <begin position="75"/>
        <end position="101"/>
    </location>
</feature>
<feature type="region of interest" description="Disordered" evidence="11">
    <location>
        <begin position="369"/>
        <end position="390"/>
    </location>
</feature>
<dbReference type="SUPFAM" id="SSF46785">
    <property type="entry name" value="Winged helix' DNA-binding domain"/>
    <property type="match status" value="1"/>
</dbReference>
<comment type="caution">
    <text evidence="13">The sequence shown here is derived from an EMBL/GenBank/DDBJ whole genome shotgun (WGS) entry which is preliminary data.</text>
</comment>
<feature type="compositionally biased region" description="Basic residues" evidence="11">
    <location>
        <begin position="714"/>
        <end position="723"/>
    </location>
</feature>
<dbReference type="STRING" id="698492.A0A0E9NML7"/>
<evidence type="ECO:0000256" key="8">
    <source>
        <dbReference type="ARBA" id="ARBA00025800"/>
    </source>
</evidence>
<organism evidence="13 14">
    <name type="scientific">Saitoella complicata (strain BCRC 22490 / CBS 7301 / JCM 7358 / NBRC 10748 / NRRL Y-17804)</name>
    <dbReference type="NCBI Taxonomy" id="698492"/>
    <lineage>
        <taxon>Eukaryota</taxon>
        <taxon>Fungi</taxon>
        <taxon>Dikarya</taxon>
        <taxon>Ascomycota</taxon>
        <taxon>Taphrinomycotina</taxon>
        <taxon>Taphrinomycotina incertae sedis</taxon>
        <taxon>Saitoella</taxon>
    </lineage>
</organism>
<dbReference type="Pfam" id="PF05383">
    <property type="entry name" value="La"/>
    <property type="match status" value="1"/>
</dbReference>
<feature type="region of interest" description="Disordered" evidence="11">
    <location>
        <begin position="541"/>
        <end position="731"/>
    </location>
</feature>
<feature type="region of interest" description="Disordered" evidence="11">
    <location>
        <begin position="12"/>
        <end position="38"/>
    </location>
</feature>
<evidence type="ECO:0000256" key="4">
    <source>
        <dbReference type="ARBA" id="ARBA00022884"/>
    </source>
</evidence>
<evidence type="ECO:0000256" key="5">
    <source>
        <dbReference type="ARBA" id="ARBA00022927"/>
    </source>
</evidence>
<comment type="similarity">
    <text evidence="8 10">Belongs to the SFT2 family.</text>
</comment>
<evidence type="ECO:0000313" key="14">
    <source>
        <dbReference type="Proteomes" id="UP000033140"/>
    </source>
</evidence>
<dbReference type="InterPro" id="IPR036388">
    <property type="entry name" value="WH-like_DNA-bd_sf"/>
</dbReference>